<comment type="caution">
    <text evidence="2">The sequence shown here is derived from an EMBL/GenBank/DDBJ whole genome shotgun (WGS) entry which is preliminary data.</text>
</comment>
<dbReference type="Proteomes" id="UP001199044">
    <property type="component" value="Unassembled WGS sequence"/>
</dbReference>
<gene>
    <name evidence="2" type="primary">cpaB</name>
    <name evidence="2" type="ORF">LDJ79_03510</name>
</gene>
<protein>
    <submittedName>
        <fullName evidence="2">Flp pilus assembly protein CpaB</fullName>
    </submittedName>
</protein>
<dbReference type="Pfam" id="PF16976">
    <property type="entry name" value="RcpC"/>
    <property type="match status" value="1"/>
</dbReference>
<proteinExistence type="predicted"/>
<feature type="domain" description="Flp pilus assembly protein RcpC/CpaB" evidence="1">
    <location>
        <begin position="118"/>
        <end position="225"/>
    </location>
</feature>
<reference evidence="3" key="1">
    <citation type="submission" date="2023-07" db="EMBL/GenBank/DDBJ databases">
        <title>Molecular identification of indigenous halophilic bacteria isolated from red sea cost, biodegradation of synthetic dyes and assessment of degraded metabolite toxicity.</title>
        <authorList>
            <person name="Chaieb K."/>
            <person name="Altayb H.N."/>
        </authorList>
    </citation>
    <scope>NUCLEOTIDE SEQUENCE [LARGE SCALE GENOMIC DNA]</scope>
    <source>
        <strain evidence="3">K20</strain>
    </source>
</reference>
<dbReference type="NCBIfam" id="TIGR03177">
    <property type="entry name" value="pilus_cpaB"/>
    <property type="match status" value="1"/>
</dbReference>
<evidence type="ECO:0000313" key="2">
    <source>
        <dbReference type="EMBL" id="MCA2015163.1"/>
    </source>
</evidence>
<dbReference type="EMBL" id="JAIWIU010000016">
    <property type="protein sequence ID" value="MCA2015163.1"/>
    <property type="molecule type" value="Genomic_DNA"/>
</dbReference>
<evidence type="ECO:0000313" key="3">
    <source>
        <dbReference type="Proteomes" id="UP001199044"/>
    </source>
</evidence>
<dbReference type="RefSeq" id="WP_225249625.1">
    <property type="nucleotide sequence ID" value="NZ_JAIWIU010000016.1"/>
</dbReference>
<dbReference type="InterPro" id="IPR031571">
    <property type="entry name" value="RcpC_dom"/>
</dbReference>
<organism evidence="2 3">
    <name type="scientific">Vibrio tritonius</name>
    <dbReference type="NCBI Taxonomy" id="1435069"/>
    <lineage>
        <taxon>Bacteria</taxon>
        <taxon>Pseudomonadati</taxon>
        <taxon>Pseudomonadota</taxon>
        <taxon>Gammaproteobacteria</taxon>
        <taxon>Vibrionales</taxon>
        <taxon>Vibrionaceae</taxon>
        <taxon>Vibrio</taxon>
    </lineage>
</organism>
<dbReference type="InterPro" id="IPR017592">
    <property type="entry name" value="Pilus_assmbl_Flp-typ_CpaB"/>
</dbReference>
<evidence type="ECO:0000259" key="1">
    <source>
        <dbReference type="Pfam" id="PF16976"/>
    </source>
</evidence>
<name>A0ABS7YIH6_9VIBR</name>
<keyword evidence="3" id="KW-1185">Reference proteome</keyword>
<sequence length="263" mass="29207">MNIKLMIAIAVIAIGVGVYGINHKKIIPPEAPPKVVKKERLVSVLIAKTDIIRGELLTRDNTKFEKWPEAEADRKGVQEDMVIDFKQAPIATTDFVKGELIVKRQFITENDINYIDFIIKPNKVPFPIEVEADSIVGGVVLTYGYVDILALASNSQNLANDSSIKNFKDVSLTPVLTNIRVLKITHDNKVIKDKDSARVKTTLILELSTKQVATLSIARRISKLEVHKSIKNASYEELSANAGDVLESYHAIKEFRASSISVK</sequence>
<dbReference type="CDD" id="cd11614">
    <property type="entry name" value="SAF_CpaB_FlgA_like"/>
    <property type="match status" value="1"/>
</dbReference>
<accession>A0ABS7YIH6</accession>